<dbReference type="EC" id="3.1.3.1" evidence="1"/>
<feature type="binding site" evidence="2">
    <location>
        <position position="60"/>
    </location>
    <ligand>
        <name>Zn(2+)</name>
        <dbReference type="ChEBI" id="CHEBI:29105"/>
        <label>2</label>
    </ligand>
</feature>
<dbReference type="Pfam" id="PF00245">
    <property type="entry name" value="Alk_phosphatase"/>
    <property type="match status" value="1"/>
</dbReference>
<evidence type="ECO:0000313" key="3">
    <source>
        <dbReference type="EMBL" id="KAG8233057.1"/>
    </source>
</evidence>
<keyword evidence="2" id="KW-0862">Zinc</keyword>
<dbReference type="AlphaFoldDB" id="A0A8K0KDN8"/>
<dbReference type="OrthoDB" id="5818554at2759"/>
<proteinExistence type="predicted"/>
<dbReference type="InterPro" id="IPR017850">
    <property type="entry name" value="Alkaline_phosphatase_core_sf"/>
</dbReference>
<evidence type="ECO:0000256" key="1">
    <source>
        <dbReference type="ARBA" id="ARBA00012647"/>
    </source>
</evidence>
<keyword evidence="4" id="KW-1185">Reference proteome</keyword>
<dbReference type="Proteomes" id="UP000792457">
    <property type="component" value="Unassembled WGS sequence"/>
</dbReference>
<keyword evidence="2" id="KW-0479">Metal-binding</keyword>
<dbReference type="InterPro" id="IPR001952">
    <property type="entry name" value="Alkaline_phosphatase"/>
</dbReference>
<evidence type="ECO:0000256" key="2">
    <source>
        <dbReference type="PIRSR" id="PIRSR601952-2"/>
    </source>
</evidence>
<dbReference type="GO" id="GO:0004035">
    <property type="term" value="F:alkaline phosphatase activity"/>
    <property type="evidence" value="ECO:0007669"/>
    <property type="project" value="UniProtKB-EC"/>
</dbReference>
<dbReference type="PANTHER" id="PTHR11596">
    <property type="entry name" value="ALKALINE PHOSPHATASE"/>
    <property type="match status" value="1"/>
</dbReference>
<dbReference type="GO" id="GO:0046872">
    <property type="term" value="F:metal ion binding"/>
    <property type="evidence" value="ECO:0007669"/>
    <property type="project" value="UniProtKB-KW"/>
</dbReference>
<reference evidence="3" key="1">
    <citation type="submission" date="2013-04" db="EMBL/GenBank/DDBJ databases">
        <authorList>
            <person name="Qu J."/>
            <person name="Murali S.C."/>
            <person name="Bandaranaike D."/>
            <person name="Bellair M."/>
            <person name="Blankenburg K."/>
            <person name="Chao H."/>
            <person name="Dinh H."/>
            <person name="Doddapaneni H."/>
            <person name="Downs B."/>
            <person name="Dugan-Rocha S."/>
            <person name="Elkadiri S."/>
            <person name="Gnanaolivu R.D."/>
            <person name="Hernandez B."/>
            <person name="Javaid M."/>
            <person name="Jayaseelan J.C."/>
            <person name="Lee S."/>
            <person name="Li M."/>
            <person name="Ming W."/>
            <person name="Munidasa M."/>
            <person name="Muniz J."/>
            <person name="Nguyen L."/>
            <person name="Ongeri F."/>
            <person name="Osuji N."/>
            <person name="Pu L.-L."/>
            <person name="Puazo M."/>
            <person name="Qu C."/>
            <person name="Quiroz J."/>
            <person name="Raj R."/>
            <person name="Weissenberger G."/>
            <person name="Xin Y."/>
            <person name="Zou X."/>
            <person name="Han Y."/>
            <person name="Richards S."/>
            <person name="Worley K."/>
            <person name="Muzny D."/>
            <person name="Gibbs R."/>
        </authorList>
    </citation>
    <scope>NUCLEOTIDE SEQUENCE</scope>
    <source>
        <strain evidence="3">Sampled in the wild</strain>
    </source>
</reference>
<comment type="cofactor">
    <cofactor evidence="2">
        <name>Zn(2+)</name>
        <dbReference type="ChEBI" id="CHEBI:29105"/>
    </cofactor>
    <text evidence="2">Binds 2 Zn(2+) ions.</text>
</comment>
<accession>A0A8K0KDN8</accession>
<dbReference type="Gene3D" id="3.40.720.10">
    <property type="entry name" value="Alkaline Phosphatase, subunit A"/>
    <property type="match status" value="1"/>
</dbReference>
<gene>
    <name evidence="3" type="ORF">J437_LFUL018478</name>
</gene>
<dbReference type="PANTHER" id="PTHR11596:SF91">
    <property type="entry name" value="ALKALINE PHOSPHATASE-RELATED"/>
    <property type="match status" value="1"/>
</dbReference>
<dbReference type="SUPFAM" id="SSF53649">
    <property type="entry name" value="Alkaline phosphatase-like"/>
    <property type="match status" value="1"/>
</dbReference>
<comment type="caution">
    <text evidence="3">The sequence shown here is derived from an EMBL/GenBank/DDBJ whole genome shotgun (WGS) entry which is preliminary data.</text>
</comment>
<name>A0A8K0KDN8_LADFU</name>
<organism evidence="3 4">
    <name type="scientific">Ladona fulva</name>
    <name type="common">Scarce chaser dragonfly</name>
    <name type="synonym">Libellula fulva</name>
    <dbReference type="NCBI Taxonomy" id="123851"/>
    <lineage>
        <taxon>Eukaryota</taxon>
        <taxon>Metazoa</taxon>
        <taxon>Ecdysozoa</taxon>
        <taxon>Arthropoda</taxon>
        <taxon>Hexapoda</taxon>
        <taxon>Insecta</taxon>
        <taxon>Pterygota</taxon>
        <taxon>Palaeoptera</taxon>
        <taxon>Odonata</taxon>
        <taxon>Epiprocta</taxon>
        <taxon>Anisoptera</taxon>
        <taxon>Libelluloidea</taxon>
        <taxon>Libellulidae</taxon>
        <taxon>Ladona</taxon>
    </lineage>
</organism>
<protein>
    <recommendedName>
        <fullName evidence="1">alkaline phosphatase</fullName>
        <ecNumber evidence="1">3.1.3.1</ecNumber>
    </recommendedName>
</protein>
<evidence type="ECO:0000313" key="4">
    <source>
        <dbReference type="Proteomes" id="UP000792457"/>
    </source>
</evidence>
<dbReference type="EMBL" id="KZ308684">
    <property type="protein sequence ID" value="KAG8233057.1"/>
    <property type="molecule type" value="Genomic_DNA"/>
</dbReference>
<reference evidence="3" key="2">
    <citation type="submission" date="2017-10" db="EMBL/GenBank/DDBJ databases">
        <title>Ladona fulva Genome sequencing and assembly.</title>
        <authorList>
            <person name="Murali S."/>
            <person name="Richards S."/>
            <person name="Bandaranaike D."/>
            <person name="Bellair M."/>
            <person name="Blankenburg K."/>
            <person name="Chao H."/>
            <person name="Dinh H."/>
            <person name="Doddapaneni H."/>
            <person name="Dugan-Rocha S."/>
            <person name="Elkadiri S."/>
            <person name="Gnanaolivu R."/>
            <person name="Hernandez B."/>
            <person name="Skinner E."/>
            <person name="Javaid M."/>
            <person name="Lee S."/>
            <person name="Li M."/>
            <person name="Ming W."/>
            <person name="Munidasa M."/>
            <person name="Muniz J."/>
            <person name="Nguyen L."/>
            <person name="Hughes D."/>
            <person name="Osuji N."/>
            <person name="Pu L.-L."/>
            <person name="Puazo M."/>
            <person name="Qu C."/>
            <person name="Quiroz J."/>
            <person name="Raj R."/>
            <person name="Weissenberger G."/>
            <person name="Xin Y."/>
            <person name="Zou X."/>
            <person name="Han Y."/>
            <person name="Worley K."/>
            <person name="Muzny D."/>
            <person name="Gibbs R."/>
        </authorList>
    </citation>
    <scope>NUCLEOTIDE SEQUENCE</scope>
    <source>
        <strain evidence="3">Sampled in the wild</strain>
    </source>
</reference>
<sequence length="177" mass="18850">MEGKTPKGVDAKVSDVDGMQYTTLLYGNGPGFGRENLTGVDTGAKNAVQQSGVPRQWATHGGEDVPVYARGPGSSLFRGSLDQTFLPHAIAYAACIGEHKDRCKKRPPTPSPQPSLLPLAAQHREGNFLRDPEDCAEPLAAAPAAPPSSRAADRSATGRWFPSPAILLLLHWIVLIC</sequence>